<protein>
    <submittedName>
        <fullName evidence="1">Uncharacterized protein</fullName>
    </submittedName>
</protein>
<proteinExistence type="predicted"/>
<name>A0A1Y5MZ66_9BACT</name>
<dbReference type="RefSeq" id="WP_087585127.1">
    <property type="nucleotide sequence ID" value="NZ_CABMKR010000010.1"/>
</dbReference>
<comment type="caution">
    <text evidence="1">The sequence shown here is derived from an EMBL/GenBank/DDBJ whole genome shotgun (WGS) entry which is preliminary data.</text>
</comment>
<dbReference type="EMBL" id="NDYO01000010">
    <property type="protein sequence ID" value="OUT11005.1"/>
    <property type="molecule type" value="Genomic_DNA"/>
</dbReference>
<reference evidence="1 2" key="1">
    <citation type="submission" date="2017-04" db="EMBL/GenBank/DDBJ databases">
        <title>Complete genome of Campylobacter concisus ATCC 33237T and draft genomes for an additional eight well characterized C. concisus strains.</title>
        <authorList>
            <person name="Cornelius A.J."/>
            <person name="Miller W.G."/>
            <person name="Lastovica A.J."/>
            <person name="On S.L."/>
            <person name="French N.P."/>
            <person name="Vandenberg O."/>
            <person name="Biggs P.J."/>
        </authorList>
    </citation>
    <scope>NUCLEOTIDE SEQUENCE [LARGE SCALE GENOMIC DNA]</scope>
    <source>
        <strain evidence="1 2">Lasto28.99</strain>
    </source>
</reference>
<evidence type="ECO:0000313" key="1">
    <source>
        <dbReference type="EMBL" id="OUT11005.1"/>
    </source>
</evidence>
<sequence length="84" mass="9674">MTNVEFKYLSIEKSTLGALPFQIYSKDKEPDKSNTYYEIECRSNIVKLYNIKALSTLGKFYYLETKNGVKFELDSSKIISGAKE</sequence>
<dbReference type="AlphaFoldDB" id="A0A1Y5MZ66"/>
<dbReference type="Proteomes" id="UP000195967">
    <property type="component" value="Unassembled WGS sequence"/>
</dbReference>
<accession>A0A1Y5MZ66</accession>
<evidence type="ECO:0000313" key="2">
    <source>
        <dbReference type="Proteomes" id="UP000195967"/>
    </source>
</evidence>
<organism evidence="1 2">
    <name type="scientific">Campylobacter concisus</name>
    <dbReference type="NCBI Taxonomy" id="199"/>
    <lineage>
        <taxon>Bacteria</taxon>
        <taxon>Pseudomonadati</taxon>
        <taxon>Campylobacterota</taxon>
        <taxon>Epsilonproteobacteria</taxon>
        <taxon>Campylobacterales</taxon>
        <taxon>Campylobacteraceae</taxon>
        <taxon>Campylobacter</taxon>
    </lineage>
</organism>
<gene>
    <name evidence="1" type="ORF">B9N62_08490</name>
</gene>